<dbReference type="NCBIfam" id="NF006107">
    <property type="entry name" value="PRK08258.1"/>
    <property type="match status" value="1"/>
</dbReference>
<feature type="region of interest" description="Disordered" evidence="2">
    <location>
        <begin position="251"/>
        <end position="298"/>
    </location>
</feature>
<reference evidence="3 4" key="1">
    <citation type="submission" date="2015-09" db="EMBL/GenBank/DDBJ databases">
        <title>Sorangium comparison.</title>
        <authorList>
            <person name="Zaburannyi N."/>
            <person name="Bunk B."/>
            <person name="Overmann J."/>
            <person name="Mueller R."/>
        </authorList>
    </citation>
    <scope>NUCLEOTIDE SEQUENCE [LARGE SCALE GENOMIC DNA]</scope>
    <source>
        <strain evidence="3 4">So ceGT47</strain>
    </source>
</reference>
<dbReference type="PANTHER" id="PTHR43459">
    <property type="entry name" value="ENOYL-COA HYDRATASE"/>
    <property type="match status" value="1"/>
</dbReference>
<dbReference type="PANTHER" id="PTHR43459:SF1">
    <property type="entry name" value="EG:BACN32G11.4 PROTEIN"/>
    <property type="match status" value="1"/>
</dbReference>
<dbReference type="CDD" id="cd06558">
    <property type="entry name" value="crotonase-like"/>
    <property type="match status" value="1"/>
</dbReference>
<proteinExistence type="inferred from homology"/>
<protein>
    <submittedName>
        <fullName evidence="3">Enoyl-CoA hydratase</fullName>
    </submittedName>
</protein>
<dbReference type="EMBL" id="CP012670">
    <property type="protein sequence ID" value="AUX21329.1"/>
    <property type="molecule type" value="Genomic_DNA"/>
</dbReference>
<dbReference type="SUPFAM" id="SSF52096">
    <property type="entry name" value="ClpP/crotonase"/>
    <property type="match status" value="1"/>
</dbReference>
<feature type="compositionally biased region" description="Low complexity" evidence="2">
    <location>
        <begin position="263"/>
        <end position="273"/>
    </location>
</feature>
<feature type="compositionally biased region" description="Polar residues" evidence="2">
    <location>
        <begin position="288"/>
        <end position="298"/>
    </location>
</feature>
<evidence type="ECO:0000256" key="2">
    <source>
        <dbReference type="SAM" id="MobiDB-lite"/>
    </source>
</evidence>
<dbReference type="InterPro" id="IPR014748">
    <property type="entry name" value="Enoyl-CoA_hydra_C"/>
</dbReference>
<dbReference type="Gene3D" id="1.10.12.10">
    <property type="entry name" value="Lyase 2-enoyl-coa Hydratase, Chain A, domain 2"/>
    <property type="match status" value="1"/>
</dbReference>
<organism evidence="3 4">
    <name type="scientific">Sorangium cellulosum</name>
    <name type="common">Polyangium cellulosum</name>
    <dbReference type="NCBI Taxonomy" id="56"/>
    <lineage>
        <taxon>Bacteria</taxon>
        <taxon>Pseudomonadati</taxon>
        <taxon>Myxococcota</taxon>
        <taxon>Polyangia</taxon>
        <taxon>Polyangiales</taxon>
        <taxon>Polyangiaceae</taxon>
        <taxon>Sorangium</taxon>
    </lineage>
</organism>
<dbReference type="Pfam" id="PF00378">
    <property type="entry name" value="ECH_1"/>
    <property type="match status" value="1"/>
</dbReference>
<evidence type="ECO:0000313" key="4">
    <source>
        <dbReference type="Proteomes" id="UP000295781"/>
    </source>
</evidence>
<comment type="similarity">
    <text evidence="1">Belongs to the enoyl-CoA hydratase/isomerase family.</text>
</comment>
<dbReference type="Gene3D" id="3.90.226.10">
    <property type="entry name" value="2-enoyl-CoA Hydratase, Chain A, domain 1"/>
    <property type="match status" value="1"/>
</dbReference>
<name>A0A4P2PX11_SORCE</name>
<accession>A0A4P2PX11</accession>
<dbReference type="OrthoDB" id="5365311at2"/>
<dbReference type="GO" id="GO:0003824">
    <property type="term" value="F:catalytic activity"/>
    <property type="evidence" value="ECO:0007669"/>
    <property type="project" value="UniProtKB-ARBA"/>
</dbReference>
<dbReference type="InterPro" id="IPR001753">
    <property type="entry name" value="Enoyl-CoA_hydra/iso"/>
</dbReference>
<sequence length="298" mass="31237">MTLTPRSFQLEISRGVAEITLSRPERLNALTFEVYGELTATLRSLDRSAARAVVLTGEGRGFCSGGDVEGIIAELFSRDARGLLEFTRATGALIQSICELRRPVVAAVNGVAVGAGAVIAAACDLRIAAASARFGFVFPKVGLSGADMGASYLLPRLVGHGRAAELLFFGDLIGADDALRIGLVNRVVPDGDVLHVARGWADRLARGPAFAHAMTKQMLESERTMPLAAAIEAEAQAQALCMAHPDFREAHEAHKAKRPPRFEGALAEEAAAAPAPPAPAAEDAVPTPRSTGPATPRS</sequence>
<gene>
    <name evidence="3" type="primary">paaG</name>
    <name evidence="3" type="ORF">SOCEGT47_018100</name>
</gene>
<dbReference type="AlphaFoldDB" id="A0A4P2PX11"/>
<dbReference type="InterPro" id="IPR029045">
    <property type="entry name" value="ClpP/crotonase-like_dom_sf"/>
</dbReference>
<dbReference type="Proteomes" id="UP000295781">
    <property type="component" value="Chromosome"/>
</dbReference>
<evidence type="ECO:0000313" key="3">
    <source>
        <dbReference type="EMBL" id="AUX21329.1"/>
    </source>
</evidence>
<evidence type="ECO:0000256" key="1">
    <source>
        <dbReference type="ARBA" id="ARBA00005254"/>
    </source>
</evidence>
<dbReference type="RefSeq" id="WP_129346666.1">
    <property type="nucleotide sequence ID" value="NZ_CP012670.1"/>
</dbReference>